<comment type="caution">
    <text evidence="2">The sequence shown here is derived from an EMBL/GenBank/DDBJ whole genome shotgun (WGS) entry which is preliminary data.</text>
</comment>
<evidence type="ECO:0000313" key="3">
    <source>
        <dbReference type="Proteomes" id="UP000677913"/>
    </source>
</evidence>
<dbReference type="EMBL" id="JAGSXH010000007">
    <property type="protein sequence ID" value="MBS2962103.1"/>
    <property type="molecule type" value="Genomic_DNA"/>
</dbReference>
<dbReference type="RefSeq" id="WP_211464419.1">
    <property type="nucleotide sequence ID" value="NZ_JAGSXH010000007.1"/>
</dbReference>
<dbReference type="AlphaFoldDB" id="A0A8J7WIT6"/>
<name>A0A8J7WIT6_9ACTN</name>
<proteinExistence type="predicted"/>
<feature type="region of interest" description="Disordered" evidence="1">
    <location>
        <begin position="456"/>
        <end position="476"/>
    </location>
</feature>
<keyword evidence="3" id="KW-1185">Reference proteome</keyword>
<gene>
    <name evidence="2" type="ORF">KGA66_03520</name>
</gene>
<dbReference type="Pfam" id="PF20199">
    <property type="entry name" value="RepSA"/>
    <property type="match status" value="1"/>
</dbReference>
<sequence length="476" mass="51448">MTDTLDLAALGFRSGDLGSLVRVVQAKDLLDRAGTCERPLRLVGGRDVIEATTGTLLDSTTDQQITVSCGNRRASVCGYCSTLYKFDAYNLVAAGLRGGKNTPAAVAAHPRLFVTVTAPSFGPVHLGPDKSGQLRPCKPRRDGSGCVRWHRADDPLIGTPLDPSTYDYQGHVLFNAMAGALWSATLTEIRRALARRLGLPRRRAEKLVRVNFAKVAEYQARGIVHFHAVARLDGPDGPLSPPPAWATAELLEQAIREGVARTSVEVPESKALGAPVLAWGEQIDVRAIAAGQFDHADDLTDVRVARYIAKYATKAAESAGVELPPMACRTCAGSGRVTLRTLDRPDALVPCSACSGIGRTLDLDQWNLTDHARRLIDTCWQLGAIRELEPLRLRKWAHMLGFRGHFATKSRTYSTTFGALRQERADHTARHDPLTAALAESPDVLVINHWSYAGPADASASSPIPRHMPDLEGAAP</sequence>
<reference evidence="2" key="1">
    <citation type="submission" date="2021-04" db="EMBL/GenBank/DDBJ databases">
        <title>Genome based classification of Actinospica acidithermotolerans sp. nov., an actinobacterium isolated from an Indonesian hot spring.</title>
        <authorList>
            <person name="Kusuma A.B."/>
            <person name="Putra K.E."/>
            <person name="Nafisah S."/>
            <person name="Loh J."/>
            <person name="Nouioui I."/>
            <person name="Goodfellow M."/>
        </authorList>
    </citation>
    <scope>NUCLEOTIDE SEQUENCE</scope>
    <source>
        <strain evidence="2">DSM 45618</strain>
    </source>
</reference>
<dbReference type="Proteomes" id="UP000677913">
    <property type="component" value="Unassembled WGS sequence"/>
</dbReference>
<organism evidence="2 3">
    <name type="scientific">Actinocrinis puniceicyclus</name>
    <dbReference type="NCBI Taxonomy" id="977794"/>
    <lineage>
        <taxon>Bacteria</taxon>
        <taxon>Bacillati</taxon>
        <taxon>Actinomycetota</taxon>
        <taxon>Actinomycetes</taxon>
        <taxon>Catenulisporales</taxon>
        <taxon>Actinospicaceae</taxon>
        <taxon>Actinocrinis</taxon>
    </lineage>
</organism>
<dbReference type="InterPro" id="IPR046828">
    <property type="entry name" value="RepSA"/>
</dbReference>
<accession>A0A8J7WIT6</accession>
<evidence type="ECO:0000256" key="1">
    <source>
        <dbReference type="SAM" id="MobiDB-lite"/>
    </source>
</evidence>
<protein>
    <submittedName>
        <fullName evidence="2">Replication initiation protein</fullName>
    </submittedName>
</protein>
<evidence type="ECO:0000313" key="2">
    <source>
        <dbReference type="EMBL" id="MBS2962103.1"/>
    </source>
</evidence>